<dbReference type="AlphaFoldDB" id="A0AAN5CQF0"/>
<dbReference type="PANTHER" id="PTHR22991:SF40">
    <property type="entry name" value="PROTEIN CBG13490"/>
    <property type="match status" value="1"/>
</dbReference>
<dbReference type="SUPFAM" id="SSF49854">
    <property type="entry name" value="Spermadhesin, CUB domain"/>
    <property type="match status" value="1"/>
</dbReference>
<dbReference type="Gene3D" id="3.10.100.10">
    <property type="entry name" value="Mannose-Binding Protein A, subunit A"/>
    <property type="match status" value="1"/>
</dbReference>
<dbReference type="CDD" id="cd00037">
    <property type="entry name" value="CLECT"/>
    <property type="match status" value="1"/>
</dbReference>
<dbReference type="InterPro" id="IPR001304">
    <property type="entry name" value="C-type_lectin-like"/>
</dbReference>
<evidence type="ECO:0000313" key="6">
    <source>
        <dbReference type="Proteomes" id="UP001328107"/>
    </source>
</evidence>
<proteinExistence type="predicted"/>
<dbReference type="Pfam" id="PF00059">
    <property type="entry name" value="Lectin_C"/>
    <property type="match status" value="1"/>
</dbReference>
<dbReference type="InterPro" id="IPR035914">
    <property type="entry name" value="Sperma_CUB_dom_sf"/>
</dbReference>
<dbReference type="InterPro" id="IPR016187">
    <property type="entry name" value="CTDL_fold"/>
</dbReference>
<evidence type="ECO:0000259" key="3">
    <source>
        <dbReference type="PROSITE" id="PS01180"/>
    </source>
</evidence>
<protein>
    <recommendedName>
        <fullName evidence="7">CUB domain-containing protein</fullName>
    </recommendedName>
</protein>
<reference evidence="6" key="1">
    <citation type="submission" date="2022-10" db="EMBL/GenBank/DDBJ databases">
        <title>Genome assembly of Pristionchus species.</title>
        <authorList>
            <person name="Yoshida K."/>
            <person name="Sommer R.J."/>
        </authorList>
    </citation>
    <scope>NUCLEOTIDE SEQUENCE [LARGE SCALE GENOMIC DNA]</scope>
    <source>
        <strain evidence="6">RS5460</strain>
    </source>
</reference>
<dbReference type="InterPro" id="IPR000859">
    <property type="entry name" value="CUB_dom"/>
</dbReference>
<name>A0AAN5CQF0_9BILA</name>
<dbReference type="SMART" id="SM00034">
    <property type="entry name" value="CLECT"/>
    <property type="match status" value="1"/>
</dbReference>
<evidence type="ECO:0000256" key="1">
    <source>
        <dbReference type="ARBA" id="ARBA00023157"/>
    </source>
</evidence>
<comment type="caution">
    <text evidence="5">The sequence shown here is derived from an EMBL/GenBank/DDBJ whole genome shotgun (WGS) entry which is preliminary data.</text>
</comment>
<keyword evidence="6" id="KW-1185">Reference proteome</keyword>
<dbReference type="PANTHER" id="PTHR22991">
    <property type="entry name" value="PROTEIN CBG13490"/>
    <property type="match status" value="1"/>
</dbReference>
<accession>A0AAN5CQF0</accession>
<gene>
    <name evidence="5" type="ORF">PMAYCL1PPCAC_18948</name>
</gene>
<dbReference type="PROSITE" id="PS01180">
    <property type="entry name" value="CUB"/>
    <property type="match status" value="1"/>
</dbReference>
<dbReference type="InterPro" id="IPR050976">
    <property type="entry name" value="Snaclec"/>
</dbReference>
<keyword evidence="1" id="KW-1015">Disulfide bond</keyword>
<dbReference type="Proteomes" id="UP001328107">
    <property type="component" value="Unassembled WGS sequence"/>
</dbReference>
<feature type="domain" description="C-type lectin" evidence="4">
    <location>
        <begin position="78"/>
        <end position="189"/>
    </location>
</feature>
<dbReference type="PROSITE" id="PS50041">
    <property type="entry name" value="C_TYPE_LECTIN_2"/>
    <property type="match status" value="1"/>
</dbReference>
<sequence length="322" mass="35574">SNAKKFYWDDGTSVDYTNFADLTMACNSSTEECRFYVNSTDAKWYTQLASAWTDRGYVCQKNYRPEDSICEEYEVVPSTKTCVSIYTTSKTTTDGEKTCVNTGGHLAAIHDTTVNDYIRRSAISRNLKDGVLIGLTQNGNNGSALNWNDKTSVDYTNFARDFPNNVLGQCFAMQTGSIAGEWVNVICGQTIIPFVCSKPAYNFPEVIETIECPSKNYSDGDTIYSPMFPSTKNKKGCEYLIVGPEGAKNMQVSVVFFETNKCCDSLSIYEGVAGEKKIAILSGSTFNGNVYNSTQGPAMRLVYDVQSGAHVRGWQLEVTAIF</sequence>
<evidence type="ECO:0000313" key="5">
    <source>
        <dbReference type="EMBL" id="GMR48753.1"/>
    </source>
</evidence>
<evidence type="ECO:0000256" key="2">
    <source>
        <dbReference type="PROSITE-ProRule" id="PRU00059"/>
    </source>
</evidence>
<feature type="non-terminal residue" evidence="5">
    <location>
        <position position="1"/>
    </location>
</feature>
<dbReference type="EMBL" id="BTRK01000004">
    <property type="protein sequence ID" value="GMR48753.1"/>
    <property type="molecule type" value="Genomic_DNA"/>
</dbReference>
<organism evidence="5 6">
    <name type="scientific">Pristionchus mayeri</name>
    <dbReference type="NCBI Taxonomy" id="1317129"/>
    <lineage>
        <taxon>Eukaryota</taxon>
        <taxon>Metazoa</taxon>
        <taxon>Ecdysozoa</taxon>
        <taxon>Nematoda</taxon>
        <taxon>Chromadorea</taxon>
        <taxon>Rhabditida</taxon>
        <taxon>Rhabditina</taxon>
        <taxon>Diplogasteromorpha</taxon>
        <taxon>Diplogasteroidea</taxon>
        <taxon>Neodiplogasteridae</taxon>
        <taxon>Pristionchus</taxon>
    </lineage>
</organism>
<feature type="domain" description="CUB" evidence="3">
    <location>
        <begin position="212"/>
        <end position="321"/>
    </location>
</feature>
<evidence type="ECO:0008006" key="7">
    <source>
        <dbReference type="Google" id="ProtNLM"/>
    </source>
</evidence>
<dbReference type="InterPro" id="IPR016186">
    <property type="entry name" value="C-type_lectin-like/link_sf"/>
</dbReference>
<evidence type="ECO:0000259" key="4">
    <source>
        <dbReference type="PROSITE" id="PS50041"/>
    </source>
</evidence>
<comment type="caution">
    <text evidence="2">Lacks conserved residue(s) required for the propagation of feature annotation.</text>
</comment>
<dbReference type="Gene3D" id="2.60.120.290">
    <property type="entry name" value="Spermadhesin, CUB domain"/>
    <property type="match status" value="1"/>
</dbReference>
<dbReference type="SMART" id="SM00042">
    <property type="entry name" value="CUB"/>
    <property type="match status" value="1"/>
</dbReference>
<dbReference type="SUPFAM" id="SSF56436">
    <property type="entry name" value="C-type lectin-like"/>
    <property type="match status" value="2"/>
</dbReference>